<sequence length="173" mass="20558">MFQKNDYVIYGNNGVCRIKEIGPLDIPGISKEQIYYTLVPYYTKDSQIFTPVNSTKVIMRSLIHKDTVMQLLEEIPDLEPIWVKDEKQRETQYKETLRKCDCRELIRIIKTIYQRMQSRIAEGKKITASDEKYFHLAEERLYGEFAIILGIERDQVREFISEKVKHTKEMQTI</sequence>
<dbReference type="Pfam" id="PF02559">
    <property type="entry name" value="CarD_TRCF_RID"/>
    <property type="match status" value="1"/>
</dbReference>
<dbReference type="OrthoDB" id="9786074at2"/>
<dbReference type="EMBL" id="AQFT01000191">
    <property type="protein sequence ID" value="EMZ18061.1"/>
    <property type="molecule type" value="Genomic_DNA"/>
</dbReference>
<dbReference type="GO" id="GO:0009303">
    <property type="term" value="P:rRNA transcription"/>
    <property type="evidence" value="ECO:0007669"/>
    <property type="project" value="TreeGrafter"/>
</dbReference>
<reference evidence="2 3" key="1">
    <citation type="journal article" date="2014" name="Genome Announc.">
        <title>Draft genome sequences of the altered schaedler flora, a defined bacterial community from gnotobiotic mice.</title>
        <authorList>
            <person name="Wannemuehler M.J."/>
            <person name="Overstreet A.M."/>
            <person name="Ward D.V."/>
            <person name="Phillips G.J."/>
        </authorList>
    </citation>
    <scope>NUCLEOTIDE SEQUENCE [LARGE SCALE GENOMIC DNA]</scope>
    <source>
        <strain evidence="2 3">ASF492</strain>
    </source>
</reference>
<dbReference type="InterPro" id="IPR036101">
    <property type="entry name" value="CarD-like/TRCF_RID_sf"/>
</dbReference>
<dbReference type="PANTHER" id="PTHR38447">
    <property type="entry name" value="TRANSCRIPTION FACTOR YDEB-RELATED"/>
    <property type="match status" value="1"/>
</dbReference>
<proteinExistence type="predicted"/>
<dbReference type="InterPro" id="IPR003711">
    <property type="entry name" value="CarD-like/TRCF_RID"/>
</dbReference>
<dbReference type="PATRIC" id="fig|1235802.3.peg.6151"/>
<dbReference type="SUPFAM" id="SSF141259">
    <property type="entry name" value="CarD-like"/>
    <property type="match status" value="1"/>
</dbReference>
<name>N1ZQ56_9FIRM</name>
<dbReference type="eggNOG" id="COG1329">
    <property type="taxonomic scope" value="Bacteria"/>
</dbReference>
<dbReference type="Gene3D" id="1.20.58.1290">
    <property type="entry name" value="CarD-like, C-terminal domain"/>
    <property type="match status" value="1"/>
</dbReference>
<gene>
    <name evidence="2" type="ORF">C823_05822</name>
</gene>
<dbReference type="InterPro" id="IPR042215">
    <property type="entry name" value="CarD-like_C"/>
</dbReference>
<dbReference type="STRING" id="1235802.C823_05822"/>
<evidence type="ECO:0000259" key="1">
    <source>
        <dbReference type="SMART" id="SM01058"/>
    </source>
</evidence>
<dbReference type="PANTHER" id="PTHR38447:SF1">
    <property type="entry name" value="RNA POLYMERASE-BINDING TRANSCRIPTION FACTOR CARD"/>
    <property type="match status" value="1"/>
</dbReference>
<dbReference type="AlphaFoldDB" id="N1ZQ56"/>
<evidence type="ECO:0000313" key="2">
    <source>
        <dbReference type="EMBL" id="EMZ18061.1"/>
    </source>
</evidence>
<dbReference type="HOGENOM" id="CLU_048259_2_0_9"/>
<evidence type="ECO:0000313" key="3">
    <source>
        <dbReference type="Proteomes" id="UP000012589"/>
    </source>
</evidence>
<accession>N1ZQ56</accession>
<keyword evidence="3" id="KW-1185">Reference proteome</keyword>
<protein>
    <recommendedName>
        <fullName evidence="1">CarD-like/TRCF RNAP-interacting domain-containing protein</fullName>
    </recommendedName>
</protein>
<dbReference type="SMART" id="SM01058">
    <property type="entry name" value="CarD_TRCF"/>
    <property type="match status" value="1"/>
</dbReference>
<comment type="caution">
    <text evidence="2">The sequence shown here is derived from an EMBL/GenBank/DDBJ whole genome shotgun (WGS) entry which is preliminary data.</text>
</comment>
<dbReference type="InterPro" id="IPR052531">
    <property type="entry name" value="CarD-like_regulator"/>
</dbReference>
<dbReference type="Proteomes" id="UP000012589">
    <property type="component" value="Unassembled WGS sequence"/>
</dbReference>
<dbReference type="Gene3D" id="2.40.10.170">
    <property type="match status" value="1"/>
</dbReference>
<organism evidence="2 3">
    <name type="scientific">Eubacterium plexicaudatum ASF492</name>
    <dbReference type="NCBI Taxonomy" id="1235802"/>
    <lineage>
        <taxon>Bacteria</taxon>
        <taxon>Bacillati</taxon>
        <taxon>Bacillota</taxon>
        <taxon>Clostridia</taxon>
        <taxon>Eubacteriales</taxon>
        <taxon>Eubacteriaceae</taxon>
        <taxon>Eubacterium</taxon>
    </lineage>
</organism>
<feature type="domain" description="CarD-like/TRCF RNAP-interacting" evidence="1">
    <location>
        <begin position="1"/>
        <end position="113"/>
    </location>
</feature>